<keyword evidence="3" id="KW-0804">Transcription</keyword>
<dbReference type="Gene3D" id="1.10.10.60">
    <property type="entry name" value="Homeodomain-like"/>
    <property type="match status" value="2"/>
</dbReference>
<dbReference type="InterPro" id="IPR009057">
    <property type="entry name" value="Homeodomain-like_sf"/>
</dbReference>
<reference evidence="5" key="1">
    <citation type="journal article" date="2021" name="PeerJ">
        <title>Extensive microbial diversity within the chicken gut microbiome revealed by metagenomics and culture.</title>
        <authorList>
            <person name="Gilroy R."/>
            <person name="Ravi A."/>
            <person name="Getino M."/>
            <person name="Pursley I."/>
            <person name="Horton D.L."/>
            <person name="Alikhan N.F."/>
            <person name="Baker D."/>
            <person name="Gharbi K."/>
            <person name="Hall N."/>
            <person name="Watson M."/>
            <person name="Adriaenssens E.M."/>
            <person name="Foster-Nyarko E."/>
            <person name="Jarju S."/>
            <person name="Secka A."/>
            <person name="Antonio M."/>
            <person name="Oren A."/>
            <person name="Chaudhuri R.R."/>
            <person name="La Ragione R."/>
            <person name="Hildebrand F."/>
            <person name="Pallen M.J."/>
        </authorList>
    </citation>
    <scope>NUCLEOTIDE SEQUENCE</scope>
    <source>
        <strain evidence="5">CHK171-7178</strain>
    </source>
</reference>
<protein>
    <submittedName>
        <fullName evidence="5">AraC family transcriptional regulator</fullName>
    </submittedName>
</protein>
<dbReference type="PANTHER" id="PTHR47504:SF6">
    <property type="entry name" value="ARAC-FAMILY TRANSCRIPTIONAL REGULATOR"/>
    <property type="match status" value="1"/>
</dbReference>
<dbReference type="PRINTS" id="PR00032">
    <property type="entry name" value="HTHARAC"/>
</dbReference>
<dbReference type="Proteomes" id="UP000698173">
    <property type="component" value="Unassembled WGS sequence"/>
</dbReference>
<dbReference type="InterPro" id="IPR050959">
    <property type="entry name" value="MarA-like"/>
</dbReference>
<sequence length="293" mass="34394">MKYEAVIQCSFDWIERNLHRKIYLEDVSRASNFSKFHFHRIFQITINMSVDDYIRMRRLALASVQLIHSDERIINIALYAQFNSHEAFSRSFKKLYGLSPGEYRKTMRIITFKEGEKSQMESPIKGWFLSGSHPYHYKMDVDHKVVHEGRVSGYLKSETVLEEDEFATMMQQFKSDNYKGKRIKLSCFVKCDNVARFAGAWMRVDNQSGDVLQFDNMSNRPIVGTLDWNYYSIILDIPKESASISFGMLLQGVGEIWMDKFSFEEVDESVQTTNIEFFPEMLDEPVNLSFEEF</sequence>
<comment type="caution">
    <text evidence="5">The sequence shown here is derived from an EMBL/GenBank/DDBJ whole genome shotgun (WGS) entry which is preliminary data.</text>
</comment>
<evidence type="ECO:0000256" key="2">
    <source>
        <dbReference type="ARBA" id="ARBA00023125"/>
    </source>
</evidence>
<dbReference type="GO" id="GO:0003700">
    <property type="term" value="F:DNA-binding transcription factor activity"/>
    <property type="evidence" value="ECO:0007669"/>
    <property type="project" value="InterPro"/>
</dbReference>
<feature type="domain" description="HTH araC/xylS-type" evidence="4">
    <location>
        <begin position="8"/>
        <end position="106"/>
    </location>
</feature>
<dbReference type="PROSITE" id="PS01124">
    <property type="entry name" value="HTH_ARAC_FAMILY_2"/>
    <property type="match status" value="1"/>
</dbReference>
<dbReference type="InterPro" id="IPR018060">
    <property type="entry name" value="HTH_AraC"/>
</dbReference>
<dbReference type="AlphaFoldDB" id="A0A921G3I1"/>
<name>A0A921G3I1_SPOPS</name>
<keyword evidence="1" id="KW-0805">Transcription regulation</keyword>
<organism evidence="5 6">
    <name type="scientific">Sporosarcina psychrophila</name>
    <name type="common">Bacillus psychrophilus</name>
    <dbReference type="NCBI Taxonomy" id="1476"/>
    <lineage>
        <taxon>Bacteria</taxon>
        <taxon>Bacillati</taxon>
        <taxon>Bacillota</taxon>
        <taxon>Bacilli</taxon>
        <taxon>Bacillales</taxon>
        <taxon>Caryophanaceae</taxon>
        <taxon>Sporosarcina</taxon>
    </lineage>
</organism>
<dbReference type="InterPro" id="IPR018062">
    <property type="entry name" value="HTH_AraC-typ_CS"/>
</dbReference>
<accession>A0A921G3I1</accession>
<evidence type="ECO:0000313" key="5">
    <source>
        <dbReference type="EMBL" id="HJF33917.1"/>
    </source>
</evidence>
<dbReference type="SMART" id="SM00342">
    <property type="entry name" value="HTH_ARAC"/>
    <property type="match status" value="1"/>
</dbReference>
<dbReference type="Pfam" id="PF12833">
    <property type="entry name" value="HTH_18"/>
    <property type="match status" value="1"/>
</dbReference>
<dbReference type="GO" id="GO:0043565">
    <property type="term" value="F:sequence-specific DNA binding"/>
    <property type="evidence" value="ECO:0007669"/>
    <property type="project" value="InterPro"/>
</dbReference>
<evidence type="ECO:0000256" key="1">
    <source>
        <dbReference type="ARBA" id="ARBA00023015"/>
    </source>
</evidence>
<dbReference type="Gene3D" id="2.60.120.260">
    <property type="entry name" value="Galactose-binding domain-like"/>
    <property type="match status" value="1"/>
</dbReference>
<dbReference type="InterPro" id="IPR020449">
    <property type="entry name" value="Tscrpt_reg_AraC-type_HTH"/>
</dbReference>
<dbReference type="SUPFAM" id="SSF46689">
    <property type="entry name" value="Homeodomain-like"/>
    <property type="match status" value="2"/>
</dbReference>
<keyword evidence="2" id="KW-0238">DNA-binding</keyword>
<dbReference type="PROSITE" id="PS00041">
    <property type="entry name" value="HTH_ARAC_FAMILY_1"/>
    <property type="match status" value="1"/>
</dbReference>
<evidence type="ECO:0000313" key="6">
    <source>
        <dbReference type="Proteomes" id="UP000698173"/>
    </source>
</evidence>
<dbReference type="PANTHER" id="PTHR47504">
    <property type="entry name" value="RIGHT ORIGIN-BINDING PROTEIN"/>
    <property type="match status" value="1"/>
</dbReference>
<proteinExistence type="predicted"/>
<reference evidence="5" key="2">
    <citation type="submission" date="2021-09" db="EMBL/GenBank/DDBJ databases">
        <authorList>
            <person name="Gilroy R."/>
        </authorList>
    </citation>
    <scope>NUCLEOTIDE SEQUENCE</scope>
    <source>
        <strain evidence="5">CHK171-7178</strain>
    </source>
</reference>
<evidence type="ECO:0000259" key="4">
    <source>
        <dbReference type="PROSITE" id="PS01124"/>
    </source>
</evidence>
<dbReference type="EMBL" id="DYWT01000288">
    <property type="protein sequence ID" value="HJF33917.1"/>
    <property type="molecule type" value="Genomic_DNA"/>
</dbReference>
<gene>
    <name evidence="5" type="ORF">K8V56_19300</name>
</gene>
<evidence type="ECO:0000256" key="3">
    <source>
        <dbReference type="ARBA" id="ARBA00023163"/>
    </source>
</evidence>